<dbReference type="Proteomes" id="UP000192569">
    <property type="component" value="Chromosome I"/>
</dbReference>
<keyword evidence="2" id="KW-1185">Reference proteome</keyword>
<accession>A0A1W1VXF7</accession>
<reference evidence="1 2" key="1">
    <citation type="submission" date="2017-04" db="EMBL/GenBank/DDBJ databases">
        <authorList>
            <person name="Afonso C.L."/>
            <person name="Miller P.J."/>
            <person name="Scott M.A."/>
            <person name="Spackman E."/>
            <person name="Goraichik I."/>
            <person name="Dimitrov K.M."/>
            <person name="Suarez D.L."/>
            <person name="Swayne D.E."/>
        </authorList>
    </citation>
    <scope>NUCLEOTIDE SEQUENCE [LARGE SCALE GENOMIC DNA]</scope>
    <source>
        <strain evidence="1 2">ToBE</strain>
    </source>
</reference>
<organism evidence="1 2">
    <name type="scientific">Thermanaeromonas toyohensis ToBE</name>
    <dbReference type="NCBI Taxonomy" id="698762"/>
    <lineage>
        <taxon>Bacteria</taxon>
        <taxon>Bacillati</taxon>
        <taxon>Bacillota</taxon>
        <taxon>Clostridia</taxon>
        <taxon>Neomoorellales</taxon>
        <taxon>Neomoorellaceae</taxon>
        <taxon>Thermanaeromonas</taxon>
    </lineage>
</organism>
<sequence>MENPANTPKSSPQLESRLIATEPSALQIQFADLVQANVNPERVVLTFIQNLPGNAPPEAINTGNVIDGRVIAQIAVSWPHLVRIRDLLTRIIEHYRQEVIRSVNSALGEAEESE</sequence>
<evidence type="ECO:0008006" key="3">
    <source>
        <dbReference type="Google" id="ProtNLM"/>
    </source>
</evidence>
<dbReference type="RefSeq" id="WP_084665652.1">
    <property type="nucleotide sequence ID" value="NZ_LT838272.1"/>
</dbReference>
<gene>
    <name evidence="1" type="ORF">SAMN00808754_2080</name>
</gene>
<name>A0A1W1VXF7_9FIRM</name>
<protein>
    <recommendedName>
        <fullName evidence="3">DUF3467 domain-containing protein</fullName>
    </recommendedName>
</protein>
<evidence type="ECO:0000313" key="2">
    <source>
        <dbReference type="Proteomes" id="UP000192569"/>
    </source>
</evidence>
<dbReference type="OrthoDB" id="1726051at2"/>
<dbReference type="AlphaFoldDB" id="A0A1W1VXF7"/>
<evidence type="ECO:0000313" key="1">
    <source>
        <dbReference type="EMBL" id="SMB98018.1"/>
    </source>
</evidence>
<proteinExistence type="predicted"/>
<dbReference type="STRING" id="698762.SAMN00808754_2080"/>
<dbReference type="EMBL" id="LT838272">
    <property type="protein sequence ID" value="SMB98018.1"/>
    <property type="molecule type" value="Genomic_DNA"/>
</dbReference>